<dbReference type="GO" id="GO:0003677">
    <property type="term" value="F:DNA binding"/>
    <property type="evidence" value="ECO:0007669"/>
    <property type="project" value="UniProtKB-KW"/>
</dbReference>
<dbReference type="Gene3D" id="4.10.240.10">
    <property type="entry name" value="Zn(2)-C6 fungal-type DNA-binding domain"/>
    <property type="match status" value="1"/>
</dbReference>
<evidence type="ECO:0000256" key="2">
    <source>
        <dbReference type="ARBA" id="ARBA00023125"/>
    </source>
</evidence>
<dbReference type="SUPFAM" id="SSF57701">
    <property type="entry name" value="Zn2/Cys6 DNA-binding domain"/>
    <property type="match status" value="1"/>
</dbReference>
<dbReference type="GO" id="GO:0009893">
    <property type="term" value="P:positive regulation of metabolic process"/>
    <property type="evidence" value="ECO:0007669"/>
    <property type="project" value="UniProtKB-ARBA"/>
</dbReference>
<evidence type="ECO:0000313" key="8">
    <source>
        <dbReference type="Proteomes" id="UP001194746"/>
    </source>
</evidence>
<dbReference type="PROSITE" id="PS00463">
    <property type="entry name" value="ZN2_CY6_FUNGAL_1"/>
    <property type="match status" value="1"/>
</dbReference>
<evidence type="ECO:0000313" key="7">
    <source>
        <dbReference type="EMBL" id="KAF9885301.1"/>
    </source>
</evidence>
<reference evidence="7" key="2">
    <citation type="submission" date="2020-02" db="EMBL/GenBank/DDBJ databases">
        <authorList>
            <person name="Gilchrist C.L.M."/>
            <person name="Chooi Y.-H."/>
        </authorList>
    </citation>
    <scope>NUCLEOTIDE SEQUENCE</scope>
    <source>
        <strain evidence="7">MST-FP2251</strain>
    </source>
</reference>
<name>A0AAD4CF08_ASPNN</name>
<keyword evidence="4" id="KW-0539">Nucleus</keyword>
<dbReference type="InterPro" id="IPR001138">
    <property type="entry name" value="Zn2Cys6_DnaBD"/>
</dbReference>
<evidence type="ECO:0000256" key="4">
    <source>
        <dbReference type="ARBA" id="ARBA00023242"/>
    </source>
</evidence>
<keyword evidence="8" id="KW-1185">Reference proteome</keyword>
<dbReference type="PANTHER" id="PTHR47785">
    <property type="entry name" value="ZN(II)2CYS6 TRANSCRIPTION FACTOR (EUROFUNG)-RELATED-RELATED"/>
    <property type="match status" value="1"/>
</dbReference>
<dbReference type="InterPro" id="IPR036864">
    <property type="entry name" value="Zn2-C6_fun-type_DNA-bd_sf"/>
</dbReference>
<organism evidence="7 8">
    <name type="scientific">Aspergillus nanangensis</name>
    <dbReference type="NCBI Taxonomy" id="2582783"/>
    <lineage>
        <taxon>Eukaryota</taxon>
        <taxon>Fungi</taxon>
        <taxon>Dikarya</taxon>
        <taxon>Ascomycota</taxon>
        <taxon>Pezizomycotina</taxon>
        <taxon>Eurotiomycetes</taxon>
        <taxon>Eurotiomycetidae</taxon>
        <taxon>Eurotiales</taxon>
        <taxon>Aspergillaceae</taxon>
        <taxon>Aspergillus</taxon>
        <taxon>Aspergillus subgen. Circumdati</taxon>
    </lineage>
</organism>
<dbReference type="Proteomes" id="UP001194746">
    <property type="component" value="Unassembled WGS sequence"/>
</dbReference>
<evidence type="ECO:0000259" key="6">
    <source>
        <dbReference type="PROSITE" id="PS50048"/>
    </source>
</evidence>
<feature type="domain" description="Zn(2)-C6 fungal-type" evidence="6">
    <location>
        <begin position="49"/>
        <end position="79"/>
    </location>
</feature>
<dbReference type="PROSITE" id="PS50048">
    <property type="entry name" value="ZN2_CY6_FUNGAL_2"/>
    <property type="match status" value="1"/>
</dbReference>
<gene>
    <name evidence="7" type="ORF">FE257_013018</name>
</gene>
<reference evidence="7" key="1">
    <citation type="journal article" date="2019" name="Beilstein J. Org. Chem.">
        <title>Nanangenines: drimane sesquiterpenoids as the dominant metabolite cohort of a novel Australian fungus, Aspergillus nanangensis.</title>
        <authorList>
            <person name="Lacey H.J."/>
            <person name="Gilchrist C.L.M."/>
            <person name="Crombie A."/>
            <person name="Kalaitzis J.A."/>
            <person name="Vuong D."/>
            <person name="Rutledge P.J."/>
            <person name="Turner P."/>
            <person name="Pitt J.I."/>
            <person name="Lacey E."/>
            <person name="Chooi Y.H."/>
            <person name="Piggott A.M."/>
        </authorList>
    </citation>
    <scope>NUCLEOTIDE SEQUENCE</scope>
    <source>
        <strain evidence="7">MST-FP2251</strain>
    </source>
</reference>
<dbReference type="Pfam" id="PF00172">
    <property type="entry name" value="Zn_clus"/>
    <property type="match status" value="1"/>
</dbReference>
<sequence>MDFSSSASHAGSHTGSEGLDMLASDAEYRNKQPTSSVSVYYPRKRAVRACQVCRARRTKCDNKKPACSFCEKIGAKCVVTDPSDLSAFDPASLVIIKRLDQIELLLQQQKQHQQQQQQQQLQRRDRDSADGVSPTSIKSSPAVVDSGSVFDNPLYYSGGVEVSQLTVETILSWSVFQGKFASRTNLKSLLKSPTSCGPEPFFGTSDPRLERLDLDVNTCTRLLHIFLEQVHIANPILDVPVVTNYVYQACVHEIGWDAPSCLVLLICALGAISESFQEDHQANSLMMRRSPSFHLGQKYFEAAQMRLGAVLRTHGVLEAQCFFYSGVYLMAVFQPIRAWRCFVQTAAMSETMVFNEGSVQSDLRYIKTTHWTCLKSELELRLELGLNQSNPHGYTYPAFFPSLPMEQLNTDDSRMWYFYLAETAVRRLTMRIIQMFFQNQRDGRFPEAHQMIESSLDFEIQAAEW</sequence>
<evidence type="ECO:0000256" key="3">
    <source>
        <dbReference type="ARBA" id="ARBA00023163"/>
    </source>
</evidence>
<dbReference type="GO" id="GO:0000981">
    <property type="term" value="F:DNA-binding transcription factor activity, RNA polymerase II-specific"/>
    <property type="evidence" value="ECO:0007669"/>
    <property type="project" value="InterPro"/>
</dbReference>
<keyword evidence="3" id="KW-0804">Transcription</keyword>
<protein>
    <recommendedName>
        <fullName evidence="6">Zn(2)-C6 fungal-type domain-containing protein</fullName>
    </recommendedName>
</protein>
<evidence type="ECO:0000256" key="5">
    <source>
        <dbReference type="SAM" id="MobiDB-lite"/>
    </source>
</evidence>
<dbReference type="EMBL" id="VCAU01000098">
    <property type="protein sequence ID" value="KAF9885301.1"/>
    <property type="molecule type" value="Genomic_DNA"/>
</dbReference>
<keyword evidence="2" id="KW-0238">DNA-binding</keyword>
<evidence type="ECO:0000256" key="1">
    <source>
        <dbReference type="ARBA" id="ARBA00023015"/>
    </source>
</evidence>
<dbReference type="GO" id="GO:0008270">
    <property type="term" value="F:zinc ion binding"/>
    <property type="evidence" value="ECO:0007669"/>
    <property type="project" value="InterPro"/>
</dbReference>
<dbReference type="InterPro" id="IPR053181">
    <property type="entry name" value="EcdB-like_regulator"/>
</dbReference>
<dbReference type="AlphaFoldDB" id="A0AAD4CF08"/>
<dbReference type="PANTHER" id="PTHR47785:SF7">
    <property type="entry name" value="ZN(II)2CYS6 TRANSCRIPTION FACTOR (EUROFUNG)"/>
    <property type="match status" value="1"/>
</dbReference>
<accession>A0AAD4CF08</accession>
<dbReference type="CDD" id="cd12148">
    <property type="entry name" value="fungal_TF_MHR"/>
    <property type="match status" value="1"/>
</dbReference>
<dbReference type="SMART" id="SM00066">
    <property type="entry name" value="GAL4"/>
    <property type="match status" value="1"/>
</dbReference>
<proteinExistence type="predicted"/>
<feature type="region of interest" description="Disordered" evidence="5">
    <location>
        <begin position="115"/>
        <end position="141"/>
    </location>
</feature>
<comment type="caution">
    <text evidence="7">The sequence shown here is derived from an EMBL/GenBank/DDBJ whole genome shotgun (WGS) entry which is preliminary data.</text>
</comment>
<dbReference type="CDD" id="cd00067">
    <property type="entry name" value="GAL4"/>
    <property type="match status" value="1"/>
</dbReference>
<keyword evidence="1" id="KW-0805">Transcription regulation</keyword>